<dbReference type="PANTHER" id="PTHR35004">
    <property type="entry name" value="TRANSPOSASE RV3428C-RELATED"/>
    <property type="match status" value="1"/>
</dbReference>
<accession>X1IR52</accession>
<dbReference type="EMBL" id="BARU01038463">
    <property type="protein sequence ID" value="GAH84936.1"/>
    <property type="molecule type" value="Genomic_DNA"/>
</dbReference>
<feature type="domain" description="Integrase catalytic" evidence="1">
    <location>
        <begin position="1"/>
        <end position="123"/>
    </location>
</feature>
<dbReference type="AlphaFoldDB" id="X1IR52"/>
<dbReference type="SUPFAM" id="SSF53098">
    <property type="entry name" value="Ribonuclease H-like"/>
    <property type="match status" value="1"/>
</dbReference>
<reference evidence="2" key="1">
    <citation type="journal article" date="2014" name="Front. Microbiol.">
        <title>High frequency of phylogenetically diverse reductive dehalogenase-homologous genes in deep subseafloor sedimentary metagenomes.</title>
        <authorList>
            <person name="Kawai M."/>
            <person name="Futagami T."/>
            <person name="Toyoda A."/>
            <person name="Takaki Y."/>
            <person name="Nishi S."/>
            <person name="Hori S."/>
            <person name="Arai W."/>
            <person name="Tsubouchi T."/>
            <person name="Morono Y."/>
            <person name="Uchiyama I."/>
            <person name="Ito T."/>
            <person name="Fujiyama A."/>
            <person name="Inagaki F."/>
            <person name="Takami H."/>
        </authorList>
    </citation>
    <scope>NUCLEOTIDE SEQUENCE</scope>
    <source>
        <strain evidence="2">Expedition CK06-06</strain>
    </source>
</reference>
<dbReference type="InterPro" id="IPR001584">
    <property type="entry name" value="Integrase_cat-core"/>
</dbReference>
<dbReference type="Pfam" id="PF13683">
    <property type="entry name" value="rve_3"/>
    <property type="match status" value="1"/>
</dbReference>
<gene>
    <name evidence="2" type="ORF">S03H2_59783</name>
</gene>
<dbReference type="GO" id="GO:0003676">
    <property type="term" value="F:nucleic acid binding"/>
    <property type="evidence" value="ECO:0007669"/>
    <property type="project" value="InterPro"/>
</dbReference>
<sequence>DDCTRLTYLEILKDKRASTLTYFMARALSWFKQIYNFEFEKVLSDNGPEFKGSLDREHSFEMMCDQLGIKHIYTRPYRPQTNGKVEAFWKIIKNEFFYPNSFDSVKDLIYNLGNFLFEYNHQV</sequence>
<evidence type="ECO:0000313" key="2">
    <source>
        <dbReference type="EMBL" id="GAH84936.1"/>
    </source>
</evidence>
<feature type="non-terminal residue" evidence="2">
    <location>
        <position position="1"/>
    </location>
</feature>
<name>X1IR52_9ZZZZ</name>
<dbReference type="InterPro" id="IPR036397">
    <property type="entry name" value="RNaseH_sf"/>
</dbReference>
<proteinExistence type="predicted"/>
<organism evidence="2">
    <name type="scientific">marine sediment metagenome</name>
    <dbReference type="NCBI Taxonomy" id="412755"/>
    <lineage>
        <taxon>unclassified sequences</taxon>
        <taxon>metagenomes</taxon>
        <taxon>ecological metagenomes</taxon>
    </lineage>
</organism>
<dbReference type="Gene3D" id="3.30.420.10">
    <property type="entry name" value="Ribonuclease H-like superfamily/Ribonuclease H"/>
    <property type="match status" value="1"/>
</dbReference>
<evidence type="ECO:0000259" key="1">
    <source>
        <dbReference type="PROSITE" id="PS50994"/>
    </source>
</evidence>
<dbReference type="PANTHER" id="PTHR35004:SF7">
    <property type="entry name" value="INTEGRASE PROTEIN"/>
    <property type="match status" value="1"/>
</dbReference>
<dbReference type="GO" id="GO:0015074">
    <property type="term" value="P:DNA integration"/>
    <property type="evidence" value="ECO:0007669"/>
    <property type="project" value="InterPro"/>
</dbReference>
<dbReference type="PROSITE" id="PS50994">
    <property type="entry name" value="INTEGRASE"/>
    <property type="match status" value="1"/>
</dbReference>
<comment type="caution">
    <text evidence="2">The sequence shown here is derived from an EMBL/GenBank/DDBJ whole genome shotgun (WGS) entry which is preliminary data.</text>
</comment>
<dbReference type="InterPro" id="IPR012337">
    <property type="entry name" value="RNaseH-like_sf"/>
</dbReference>
<protein>
    <recommendedName>
        <fullName evidence="1">Integrase catalytic domain-containing protein</fullName>
    </recommendedName>
</protein>